<protein>
    <submittedName>
        <fullName evidence="1">Uncharacterized protein</fullName>
    </submittedName>
</protein>
<feature type="non-terminal residue" evidence="1">
    <location>
        <position position="160"/>
    </location>
</feature>
<sequence length="160" mass="18273">VLLLIGATTGFAKDEFEVDANEENSRFFTMEWIDVVDDNNRKFVCGTKVSTFDYSGRKLVLKYYYIITNENKIVTRFDVNAVQASVLEMEPLKTEEFKINLHGAIIVKDGEDLLAGLKGLDKSYKGIGAQYNELDIIGNTELFKILYYGGYEIELYFIPH</sequence>
<proteinExistence type="predicted"/>
<reference evidence="1" key="1">
    <citation type="submission" date="2018-05" db="EMBL/GenBank/DDBJ databases">
        <authorList>
            <person name="Lanie J.A."/>
            <person name="Ng W.-L."/>
            <person name="Kazmierczak K.M."/>
            <person name="Andrzejewski T.M."/>
            <person name="Davidsen T.M."/>
            <person name="Wayne K.J."/>
            <person name="Tettelin H."/>
            <person name="Glass J.I."/>
            <person name="Rusch D."/>
            <person name="Podicherti R."/>
            <person name="Tsui H.-C.T."/>
            <person name="Winkler M.E."/>
        </authorList>
    </citation>
    <scope>NUCLEOTIDE SEQUENCE</scope>
</reference>
<organism evidence="1">
    <name type="scientific">marine metagenome</name>
    <dbReference type="NCBI Taxonomy" id="408172"/>
    <lineage>
        <taxon>unclassified sequences</taxon>
        <taxon>metagenomes</taxon>
        <taxon>ecological metagenomes</taxon>
    </lineage>
</organism>
<accession>A0A382U6B1</accession>
<dbReference type="EMBL" id="UINC01141530">
    <property type="protein sequence ID" value="SVD29321.1"/>
    <property type="molecule type" value="Genomic_DNA"/>
</dbReference>
<feature type="non-terminal residue" evidence="1">
    <location>
        <position position="1"/>
    </location>
</feature>
<name>A0A382U6B1_9ZZZZ</name>
<evidence type="ECO:0000313" key="1">
    <source>
        <dbReference type="EMBL" id="SVD29321.1"/>
    </source>
</evidence>
<dbReference type="AlphaFoldDB" id="A0A382U6B1"/>
<gene>
    <name evidence="1" type="ORF">METZ01_LOCUS382175</name>
</gene>